<dbReference type="Proteomes" id="UP000183413">
    <property type="component" value="Unassembled WGS sequence"/>
</dbReference>
<feature type="chain" id="PRO_5010384841" description="Secreted protein" evidence="1">
    <location>
        <begin position="38"/>
        <end position="413"/>
    </location>
</feature>
<organism evidence="2 3">
    <name type="scientific">Actinomadura madurae</name>
    <dbReference type="NCBI Taxonomy" id="1993"/>
    <lineage>
        <taxon>Bacteria</taxon>
        <taxon>Bacillati</taxon>
        <taxon>Actinomycetota</taxon>
        <taxon>Actinomycetes</taxon>
        <taxon>Streptosporangiales</taxon>
        <taxon>Thermomonosporaceae</taxon>
        <taxon>Actinomadura</taxon>
    </lineage>
</organism>
<protein>
    <recommendedName>
        <fullName evidence="4">Secreted protein</fullName>
    </recommendedName>
</protein>
<evidence type="ECO:0000256" key="1">
    <source>
        <dbReference type="SAM" id="SignalP"/>
    </source>
</evidence>
<gene>
    <name evidence="2" type="ORF">SAMN04489713_103614</name>
</gene>
<name>A0A1I5DGT5_9ACTN</name>
<dbReference type="STRING" id="1993.SAMN04489713_103614"/>
<reference evidence="2 3" key="1">
    <citation type="submission" date="2016-10" db="EMBL/GenBank/DDBJ databases">
        <authorList>
            <person name="de Groot N.N."/>
        </authorList>
    </citation>
    <scope>NUCLEOTIDE SEQUENCE [LARGE SCALE GENOMIC DNA]</scope>
    <source>
        <strain evidence="2 3">DSM 43067</strain>
    </source>
</reference>
<keyword evidence="1" id="KW-0732">Signal</keyword>
<evidence type="ECO:0008006" key="4">
    <source>
        <dbReference type="Google" id="ProtNLM"/>
    </source>
</evidence>
<accession>A0A1I5DGT5</accession>
<dbReference type="EMBL" id="FOVH01000003">
    <property type="protein sequence ID" value="SFN98393.1"/>
    <property type="molecule type" value="Genomic_DNA"/>
</dbReference>
<dbReference type="InParanoid" id="A0A1I5DGT5"/>
<proteinExistence type="predicted"/>
<feature type="signal peptide" evidence="1">
    <location>
        <begin position="1"/>
        <end position="37"/>
    </location>
</feature>
<dbReference type="AlphaFoldDB" id="A0A1I5DGT5"/>
<keyword evidence="3" id="KW-1185">Reference proteome</keyword>
<evidence type="ECO:0000313" key="2">
    <source>
        <dbReference type="EMBL" id="SFN98393.1"/>
    </source>
</evidence>
<evidence type="ECO:0000313" key="3">
    <source>
        <dbReference type="Proteomes" id="UP000183413"/>
    </source>
</evidence>
<sequence>MILQHMVTIVRWPGAAALAAGVPLAALVAAAPGIAHAAPAKRTAVAKGAVWAAPLKVRDFDLRRGADRSAPLRALAGRLRRTGVGALLGASGSSRLGRGCGKAAAVPSGAQVYCFDRADTATRAWIPQGVTSVSDAVAGERWSGGDRPLVVSWHENGKVRITFVDPARRRYRHVLLVEPVMKGRHVTYRDIKVHAGGIAWYGDRLYVADTWRGLREFDMRQIYDLARSKAGSTGHAGRVGLHRGKYYAHGYRFVMPQTGDRRFTRGRARACKGSGPLRMSWVGVDRTRSPHVLIAGEYCRPDQARGRVVTWPMAALAGSGTARATWGAPLPGDRIQGGVRTRGHWWFTQGRGTERGRLLTTRPGRNGWGRVKYRTISHGPEDLSCFRGRHRIWTIAERPNKRALWSFHASPCG</sequence>